<comment type="caution">
    <text evidence="2">The sequence shown here is derived from an EMBL/GenBank/DDBJ whole genome shotgun (WGS) entry which is preliminary data.</text>
</comment>
<sequence length="448" mass="50435">MSELSFPRPPEILPPPNLPIYAYPGFPPLLTRPDLPSLQRKPIWEGDNRIPYSLSTHIVPAAYHREDDDVILPATPPSTGSMSKEEREKIVQTSEIRLREIRRNGGKPQEKVLWLSLNRYFRTTTKKGGYTLFLAHANGFHKEAWEPTILSLLSSSESQSLVQEIWVWEVVNHGDSALLNKGKLNTLLHSRSSARDLLCFLLYSLPSSCDSSPLPVHLHRLSQSEVRQRIKSGFMGPDSSRLPICGVGHSFGGAVSTLAALSHPALFTSLFLVDPVITYPRTQYYYTPGGGALRALGRRAVWKSRQDALKGFVASPFFRAWDPRVLDLYVEAGLYEDQDVARLKTSPIQEAILFNDAELGAAEVWTRLWRKELDPRITLKWVMPGPGMQELDSRPNASQQRVWLRPENSSNVRIESSGHLIPQEKPGELGKEIGKYLKEMGTSIRSRL</sequence>
<keyword evidence="3" id="KW-1185">Reference proteome</keyword>
<reference evidence="2" key="1">
    <citation type="submission" date="2020-11" db="EMBL/GenBank/DDBJ databases">
        <authorList>
            <consortium name="DOE Joint Genome Institute"/>
            <person name="Ahrendt S."/>
            <person name="Riley R."/>
            <person name="Andreopoulos W."/>
            <person name="Labutti K."/>
            <person name="Pangilinan J."/>
            <person name="Ruiz-Duenas F.J."/>
            <person name="Barrasa J.M."/>
            <person name="Sanchez-Garcia M."/>
            <person name="Camarero S."/>
            <person name="Miyauchi S."/>
            <person name="Serrano A."/>
            <person name="Linde D."/>
            <person name="Babiker R."/>
            <person name="Drula E."/>
            <person name="Ayuso-Fernandez I."/>
            <person name="Pacheco R."/>
            <person name="Padilla G."/>
            <person name="Ferreira P."/>
            <person name="Barriuso J."/>
            <person name="Kellner H."/>
            <person name="Castanera R."/>
            <person name="Alfaro M."/>
            <person name="Ramirez L."/>
            <person name="Pisabarro A.G."/>
            <person name="Kuo A."/>
            <person name="Tritt A."/>
            <person name="Lipzen A."/>
            <person name="He G."/>
            <person name="Yan M."/>
            <person name="Ng V."/>
            <person name="Cullen D."/>
            <person name="Martin F."/>
            <person name="Rosso M.-N."/>
            <person name="Henrissat B."/>
            <person name="Hibbett D."/>
            <person name="Martinez A.T."/>
            <person name="Grigoriev I.V."/>
        </authorList>
    </citation>
    <scope>NUCLEOTIDE SEQUENCE</scope>
    <source>
        <strain evidence="2">AH 40177</strain>
    </source>
</reference>
<gene>
    <name evidence="2" type="ORF">BDP27DRAFT_1309593</name>
</gene>
<keyword evidence="2" id="KW-0378">Hydrolase</keyword>
<organism evidence="2 3">
    <name type="scientific">Rhodocollybia butyracea</name>
    <dbReference type="NCBI Taxonomy" id="206335"/>
    <lineage>
        <taxon>Eukaryota</taxon>
        <taxon>Fungi</taxon>
        <taxon>Dikarya</taxon>
        <taxon>Basidiomycota</taxon>
        <taxon>Agaricomycotina</taxon>
        <taxon>Agaricomycetes</taxon>
        <taxon>Agaricomycetidae</taxon>
        <taxon>Agaricales</taxon>
        <taxon>Marasmiineae</taxon>
        <taxon>Omphalotaceae</taxon>
        <taxon>Rhodocollybia</taxon>
    </lineage>
</organism>
<dbReference type="EMBL" id="JADNRY010000001">
    <property type="protein sequence ID" value="KAF9078445.1"/>
    <property type="molecule type" value="Genomic_DNA"/>
</dbReference>
<proteinExistence type="predicted"/>
<evidence type="ECO:0000259" key="1">
    <source>
        <dbReference type="Pfam" id="PF12697"/>
    </source>
</evidence>
<feature type="domain" description="AB hydrolase-1" evidence="1">
    <location>
        <begin position="134"/>
        <end position="428"/>
    </location>
</feature>
<dbReference type="AlphaFoldDB" id="A0A9P5QCS3"/>
<dbReference type="GO" id="GO:0016787">
    <property type="term" value="F:hydrolase activity"/>
    <property type="evidence" value="ECO:0007669"/>
    <property type="project" value="UniProtKB-KW"/>
</dbReference>
<dbReference type="Proteomes" id="UP000772434">
    <property type="component" value="Unassembled WGS sequence"/>
</dbReference>
<protein>
    <submittedName>
        <fullName evidence="2">Alpha/beta hydrolase family-domain-containing protein</fullName>
    </submittedName>
</protein>
<dbReference type="SUPFAM" id="SSF53474">
    <property type="entry name" value="alpha/beta-Hydrolases"/>
    <property type="match status" value="1"/>
</dbReference>
<accession>A0A9P5QCS3</accession>
<dbReference type="Gene3D" id="3.40.50.1820">
    <property type="entry name" value="alpha/beta hydrolase"/>
    <property type="match status" value="1"/>
</dbReference>
<name>A0A9P5QCS3_9AGAR</name>
<dbReference type="OrthoDB" id="94039at2759"/>
<evidence type="ECO:0000313" key="2">
    <source>
        <dbReference type="EMBL" id="KAF9078445.1"/>
    </source>
</evidence>
<dbReference type="InterPro" id="IPR000073">
    <property type="entry name" value="AB_hydrolase_1"/>
</dbReference>
<evidence type="ECO:0000313" key="3">
    <source>
        <dbReference type="Proteomes" id="UP000772434"/>
    </source>
</evidence>
<dbReference type="Pfam" id="PF12697">
    <property type="entry name" value="Abhydrolase_6"/>
    <property type="match status" value="1"/>
</dbReference>
<dbReference type="InterPro" id="IPR029058">
    <property type="entry name" value="AB_hydrolase_fold"/>
</dbReference>